<evidence type="ECO:0000313" key="8">
    <source>
        <dbReference type="Proteomes" id="UP000886520"/>
    </source>
</evidence>
<evidence type="ECO:0000256" key="5">
    <source>
        <dbReference type="RuleBase" id="RU363037"/>
    </source>
</evidence>
<dbReference type="PROSITE" id="PS00178">
    <property type="entry name" value="AA_TRNA_LIGASE_I"/>
    <property type="match status" value="1"/>
</dbReference>
<keyword evidence="4 5" id="KW-0030">Aminoacyl-tRNA synthetase</keyword>
<accession>A0A9D4Z7D3</accession>
<dbReference type="InterPro" id="IPR000924">
    <property type="entry name" value="Glu/Gln-tRNA-synth"/>
</dbReference>
<organism evidence="7 8">
    <name type="scientific">Adiantum capillus-veneris</name>
    <name type="common">Maidenhair fern</name>
    <dbReference type="NCBI Taxonomy" id="13818"/>
    <lineage>
        <taxon>Eukaryota</taxon>
        <taxon>Viridiplantae</taxon>
        <taxon>Streptophyta</taxon>
        <taxon>Embryophyta</taxon>
        <taxon>Tracheophyta</taxon>
        <taxon>Polypodiopsida</taxon>
        <taxon>Polypodiidae</taxon>
        <taxon>Polypodiales</taxon>
        <taxon>Pteridineae</taxon>
        <taxon>Pteridaceae</taxon>
        <taxon>Vittarioideae</taxon>
        <taxon>Adiantum</taxon>
    </lineage>
</organism>
<evidence type="ECO:0000313" key="7">
    <source>
        <dbReference type="EMBL" id="KAI5064194.1"/>
    </source>
</evidence>
<name>A0A9D4Z7D3_ADICA</name>
<dbReference type="Pfam" id="PF00749">
    <property type="entry name" value="tRNA-synt_1c"/>
    <property type="match status" value="1"/>
</dbReference>
<dbReference type="SUPFAM" id="SSF52374">
    <property type="entry name" value="Nucleotidylyl transferase"/>
    <property type="match status" value="1"/>
</dbReference>
<keyword evidence="3 5" id="KW-0067">ATP-binding</keyword>
<dbReference type="GO" id="GO:0009791">
    <property type="term" value="P:post-embryonic development"/>
    <property type="evidence" value="ECO:0007669"/>
    <property type="project" value="UniProtKB-ARBA"/>
</dbReference>
<reference evidence="7" key="1">
    <citation type="submission" date="2021-01" db="EMBL/GenBank/DDBJ databases">
        <title>Adiantum capillus-veneris genome.</title>
        <authorList>
            <person name="Fang Y."/>
            <person name="Liao Q."/>
        </authorList>
    </citation>
    <scope>NUCLEOTIDE SEQUENCE</scope>
    <source>
        <strain evidence="7">H3</strain>
        <tissue evidence="7">Leaf</tissue>
    </source>
</reference>
<dbReference type="GO" id="GO:0004818">
    <property type="term" value="F:glutamate-tRNA ligase activity"/>
    <property type="evidence" value="ECO:0007669"/>
    <property type="project" value="TreeGrafter"/>
</dbReference>
<dbReference type="InterPro" id="IPR020058">
    <property type="entry name" value="Glu/Gln-tRNA-synth_Ib_cat-dom"/>
</dbReference>
<dbReference type="EMBL" id="JABFUD020000020">
    <property type="protein sequence ID" value="KAI5064194.1"/>
    <property type="molecule type" value="Genomic_DNA"/>
</dbReference>
<dbReference type="GO" id="GO:0048608">
    <property type="term" value="P:reproductive structure development"/>
    <property type="evidence" value="ECO:0007669"/>
    <property type="project" value="UniProtKB-ARBA"/>
</dbReference>
<comment type="similarity">
    <text evidence="5">Belongs to the class-I aminoacyl-tRNA synthetase family.</text>
</comment>
<keyword evidence="1 5" id="KW-0436">Ligase</keyword>
<dbReference type="AlphaFoldDB" id="A0A9D4Z7D3"/>
<proteinExistence type="inferred from homology"/>
<comment type="caution">
    <text evidence="7">The sequence shown here is derived from an EMBL/GenBank/DDBJ whole genome shotgun (WGS) entry which is preliminary data.</text>
</comment>
<dbReference type="Gene3D" id="3.40.50.620">
    <property type="entry name" value="HUPs"/>
    <property type="match status" value="1"/>
</dbReference>
<dbReference type="PANTHER" id="PTHR43311">
    <property type="entry name" value="GLUTAMATE--TRNA LIGASE"/>
    <property type="match status" value="1"/>
</dbReference>
<dbReference type="PRINTS" id="PR00987">
    <property type="entry name" value="TRNASYNTHGLU"/>
</dbReference>
<dbReference type="GO" id="GO:0006424">
    <property type="term" value="P:glutamyl-tRNA aminoacylation"/>
    <property type="evidence" value="ECO:0007669"/>
    <property type="project" value="TreeGrafter"/>
</dbReference>
<dbReference type="InterPro" id="IPR001412">
    <property type="entry name" value="aa-tRNA-synth_I_CS"/>
</dbReference>
<dbReference type="InterPro" id="IPR014729">
    <property type="entry name" value="Rossmann-like_a/b/a_fold"/>
</dbReference>
<dbReference type="InterPro" id="IPR049940">
    <property type="entry name" value="GluQ/Sye"/>
</dbReference>
<keyword evidence="5" id="KW-0648">Protein biosynthesis</keyword>
<gene>
    <name evidence="7" type="ORF">GOP47_0020864</name>
</gene>
<dbReference type="OrthoDB" id="1742071at2759"/>
<evidence type="ECO:0000256" key="4">
    <source>
        <dbReference type="ARBA" id="ARBA00023146"/>
    </source>
</evidence>
<dbReference type="Proteomes" id="UP000886520">
    <property type="component" value="Chromosome 20"/>
</dbReference>
<evidence type="ECO:0000256" key="2">
    <source>
        <dbReference type="ARBA" id="ARBA00022741"/>
    </source>
</evidence>
<feature type="domain" description="Glutamyl/glutaminyl-tRNA synthetase class Ib catalytic" evidence="6">
    <location>
        <begin position="90"/>
        <end position="119"/>
    </location>
</feature>
<keyword evidence="2 5" id="KW-0547">Nucleotide-binding</keyword>
<keyword evidence="8" id="KW-1185">Reference proteome</keyword>
<sequence length="131" mass="14346">MAGTQVPWLTHSAPCLPQLLSRARVCISTGSFARFPLVRFDLLPGSSFGINRSRKDSSLLFSLCIKAYSQTSNGAPEQSPNLQKQKPSDVRVRFAPSPTGNLHVGGARTALFNFLFARCTSSVKLLLYLRC</sequence>
<protein>
    <recommendedName>
        <fullName evidence="6">Glutamyl/glutaminyl-tRNA synthetase class Ib catalytic domain-containing protein</fullName>
    </recommendedName>
</protein>
<evidence type="ECO:0000256" key="3">
    <source>
        <dbReference type="ARBA" id="ARBA00022840"/>
    </source>
</evidence>
<evidence type="ECO:0000259" key="6">
    <source>
        <dbReference type="Pfam" id="PF00749"/>
    </source>
</evidence>
<dbReference type="GO" id="GO:0005524">
    <property type="term" value="F:ATP binding"/>
    <property type="evidence" value="ECO:0007669"/>
    <property type="project" value="UniProtKB-KW"/>
</dbReference>
<evidence type="ECO:0000256" key="1">
    <source>
        <dbReference type="ARBA" id="ARBA00022598"/>
    </source>
</evidence>
<dbReference type="PANTHER" id="PTHR43311:SF2">
    <property type="entry name" value="GLUTAMATE--TRNA LIGASE, MITOCHONDRIAL-RELATED"/>
    <property type="match status" value="1"/>
</dbReference>